<evidence type="ECO:0000313" key="5">
    <source>
        <dbReference type="Proteomes" id="UP000006753"/>
    </source>
</evidence>
<feature type="coiled-coil region" evidence="1">
    <location>
        <begin position="779"/>
        <end position="810"/>
    </location>
</feature>
<feature type="compositionally biased region" description="Basic and acidic residues" evidence="2">
    <location>
        <begin position="285"/>
        <end position="294"/>
    </location>
</feature>
<feature type="region of interest" description="Disordered" evidence="2">
    <location>
        <begin position="138"/>
        <end position="161"/>
    </location>
</feature>
<feature type="region of interest" description="Disordered" evidence="2">
    <location>
        <begin position="583"/>
        <end position="619"/>
    </location>
</feature>
<dbReference type="HOGENOM" id="CLU_338601_0_0_1"/>
<evidence type="ECO:0000313" key="4">
    <source>
        <dbReference type="EMBL" id="EKD18856.1"/>
    </source>
</evidence>
<evidence type="ECO:0000256" key="1">
    <source>
        <dbReference type="SAM" id="Coils"/>
    </source>
</evidence>
<dbReference type="KEGG" id="mbe:MBM_03098"/>
<evidence type="ECO:0000256" key="3">
    <source>
        <dbReference type="SAM" id="Phobius"/>
    </source>
</evidence>
<keyword evidence="3" id="KW-0812">Transmembrane</keyword>
<protein>
    <submittedName>
        <fullName evidence="4">Uncharacterized protein</fullName>
    </submittedName>
</protein>
<feature type="compositionally biased region" description="Polar residues" evidence="2">
    <location>
        <begin position="150"/>
        <end position="161"/>
    </location>
</feature>
<dbReference type="AlphaFoldDB" id="K1X0W7"/>
<keyword evidence="3" id="KW-0472">Membrane</keyword>
<reference evidence="4 5" key="1">
    <citation type="journal article" date="2012" name="BMC Genomics">
        <title>Sequencing the genome of Marssonina brunnea reveals fungus-poplar co-evolution.</title>
        <authorList>
            <person name="Zhu S."/>
            <person name="Cao Y.-Z."/>
            <person name="Jiang C."/>
            <person name="Tan B.-Y."/>
            <person name="Wang Z."/>
            <person name="Feng S."/>
            <person name="Zhang L."/>
            <person name="Su X.-H."/>
            <person name="Brejova B."/>
            <person name="Vinar T."/>
            <person name="Xu M."/>
            <person name="Wang M.-X."/>
            <person name="Zhang S.-G."/>
            <person name="Huang M.-R."/>
            <person name="Wu R."/>
            <person name="Zhou Y."/>
        </authorList>
    </citation>
    <scope>NUCLEOTIDE SEQUENCE [LARGE SCALE GENOMIC DNA]</scope>
    <source>
        <strain evidence="4 5">MB_m1</strain>
    </source>
</reference>
<dbReference type="OrthoDB" id="10323368at2759"/>
<keyword evidence="1" id="KW-0175">Coiled coil</keyword>
<keyword evidence="5" id="KW-1185">Reference proteome</keyword>
<feature type="compositionally biased region" description="Basic residues" evidence="2">
    <location>
        <begin position="342"/>
        <end position="352"/>
    </location>
</feature>
<gene>
    <name evidence="4" type="ORF">MBM_03098</name>
</gene>
<name>K1X0W7_MARBU</name>
<feature type="coiled-coil region" evidence="1">
    <location>
        <begin position="465"/>
        <end position="499"/>
    </location>
</feature>
<feature type="compositionally biased region" description="Basic and acidic residues" evidence="2">
    <location>
        <begin position="588"/>
        <end position="600"/>
    </location>
</feature>
<keyword evidence="3" id="KW-1133">Transmembrane helix</keyword>
<dbReference type="GeneID" id="18759033"/>
<evidence type="ECO:0000256" key="2">
    <source>
        <dbReference type="SAM" id="MobiDB-lite"/>
    </source>
</evidence>
<organism evidence="4 5">
    <name type="scientific">Marssonina brunnea f. sp. multigermtubi (strain MB_m1)</name>
    <name type="common">Marssonina leaf spot fungus</name>
    <dbReference type="NCBI Taxonomy" id="1072389"/>
    <lineage>
        <taxon>Eukaryota</taxon>
        <taxon>Fungi</taxon>
        <taxon>Dikarya</taxon>
        <taxon>Ascomycota</taxon>
        <taxon>Pezizomycotina</taxon>
        <taxon>Leotiomycetes</taxon>
        <taxon>Helotiales</taxon>
        <taxon>Drepanopezizaceae</taxon>
        <taxon>Drepanopeziza</taxon>
    </lineage>
</organism>
<accession>K1X0W7</accession>
<dbReference type="RefSeq" id="XP_007290987.1">
    <property type="nucleotide sequence ID" value="XM_007290925.1"/>
</dbReference>
<feature type="region of interest" description="Disordered" evidence="2">
    <location>
        <begin position="285"/>
        <end position="352"/>
    </location>
</feature>
<dbReference type="EMBL" id="JH921432">
    <property type="protein sequence ID" value="EKD18856.1"/>
    <property type="molecule type" value="Genomic_DNA"/>
</dbReference>
<dbReference type="InParanoid" id="K1X0W7"/>
<dbReference type="Proteomes" id="UP000006753">
    <property type="component" value="Unassembled WGS sequence"/>
</dbReference>
<proteinExistence type="predicted"/>
<feature type="transmembrane region" description="Helical" evidence="3">
    <location>
        <begin position="759"/>
        <end position="779"/>
    </location>
</feature>
<sequence>MSVSAQTTKITMDLFKEYVGDTITSLSLNELEDVTEYIPKTVTFVDCYERRNFAEILRIPTEYDTAFRAFLWILVHMEKDEIDDELRAGDGLRNLLEKIAGLEDLMPEAAWATRFLLYKHFSNPAARKILKTRTKAVAATPQVGPEKPDTPSTASNNMTSTLREEVVGPDARALTEPLRAYVGERICGVEPLDVSNETLVRLANIVAPLGTKLLGGNPVVLGKVKDSEWDALKQFFWTLWLIDVVHPTAKEQFELGFILRDFAYASPNLPKVVNDAAISLMVSHAGHDGSRPTKPEGATKPSAVPSAAAQPKTSVTPNDELVNAGNQGTMIGPGPSSELATRSRKGRATKRQTKTLALKVARGLPRPSAILDVPRLAAARRDLKRMHLRAKAQMRASWSEAESAAREEYNRVVDQKELAERSLASVTAEATAVFRSLQTEASGQNARIGELRGRVEELTQVVAGASNLESQISDLRRRNEELAQELRKANNKVAALSESRQDQACAVELEREAQKERDDLVRRQEISEIYRSVTERKLRKAAADTGLTEGWTDRAVLPDVRDYIPRSAEAILQLRREVAELQKAGPIPEDKAAEGDEAADRALSSLQESTGASDADETASAVADEECEEFFDCEELLLPGSFPAIDIPALSVSLPWPSRPSASEDRSPSQLARSLTTCLRIVGAGIGPWCCRVTSAVFNRDNLLWVGVLLVASSIIQILQAMDGIDADPQPPLTEEYLAQLGDDDFVASLLSGNIRGNVPLLTFVGLVLVGLCLGVIAFRDASARHEASRAEAKELKRQQEEEAERLKSLEPFAFHRTLEGKRMAAETDAIRELIRRSYV</sequence>